<accession>A0A132MTR9</accession>
<sequence length="76" mass="8706">MRNLAFTKLFLGDAYTATKEIDQAAIVIGEAAALAVQNRSARLRERLRSAIERLSPWRRSAAVRQLHERLRTYHLS</sequence>
<dbReference type="EMBL" id="LAXD01000001">
    <property type="protein sequence ID" value="KWX01257.1"/>
    <property type="molecule type" value="Genomic_DNA"/>
</dbReference>
<evidence type="ECO:0000313" key="1">
    <source>
        <dbReference type="EMBL" id="KWX01257.1"/>
    </source>
</evidence>
<dbReference type="AlphaFoldDB" id="A0A132MTR9"/>
<dbReference type="PATRIC" id="fig|1469144.10.peg.2481"/>
<reference evidence="2" key="1">
    <citation type="submission" date="2015-04" db="EMBL/GenBank/DDBJ databases">
        <title>Physiological reanalysis, assessment of diazotrophy, and genome sequences of multiple isolates of Streptomyces thermoautotrophicus.</title>
        <authorList>
            <person name="MacKellar D.C."/>
            <person name="Lieber L."/>
            <person name="Norman J."/>
            <person name="Bolger A."/>
            <person name="Tobin C."/>
            <person name="Murray J.W."/>
            <person name="Chang R."/>
            <person name="Ford T."/>
            <person name="Nguyen P.Q."/>
            <person name="Woodward J."/>
            <person name="Permingeat H."/>
            <person name="Joshi N.S."/>
            <person name="Silver P.A."/>
            <person name="Usadel B."/>
            <person name="Rutherford A.W."/>
            <person name="Friesen M."/>
            <person name="Prell J."/>
        </authorList>
    </citation>
    <scope>NUCLEOTIDE SEQUENCE [LARGE SCALE GENOMIC DNA]</scope>
    <source>
        <strain evidence="2">H1</strain>
    </source>
</reference>
<comment type="caution">
    <text evidence="1">The sequence shown here is derived from an EMBL/GenBank/DDBJ whole genome shotgun (WGS) entry which is preliminary data.</text>
</comment>
<gene>
    <name evidence="1" type="ORF">LI90_2285</name>
</gene>
<protein>
    <submittedName>
        <fullName evidence="1">Uncharacterized protein</fullName>
    </submittedName>
</protein>
<proteinExistence type="predicted"/>
<organism evidence="1 2">
    <name type="scientific">Carbonactinospora thermoautotrophica</name>
    <dbReference type="NCBI Taxonomy" id="1469144"/>
    <lineage>
        <taxon>Bacteria</taxon>
        <taxon>Bacillati</taxon>
        <taxon>Actinomycetota</taxon>
        <taxon>Actinomycetes</taxon>
        <taxon>Kitasatosporales</taxon>
        <taxon>Carbonactinosporaceae</taxon>
        <taxon>Carbonactinospora</taxon>
    </lineage>
</organism>
<name>A0A132MTR9_9ACTN</name>
<evidence type="ECO:0000313" key="2">
    <source>
        <dbReference type="Proteomes" id="UP000070188"/>
    </source>
</evidence>
<keyword evidence="2" id="KW-1185">Reference proteome</keyword>
<dbReference type="Proteomes" id="UP000070188">
    <property type="component" value="Unassembled WGS sequence"/>
</dbReference>
<dbReference type="STRING" id="1469144.LI90_2285"/>